<dbReference type="AlphaFoldDB" id="A0A6M3XYH6"/>
<dbReference type="EMBL" id="MT145049">
    <property type="protein sequence ID" value="QJI02999.1"/>
    <property type="molecule type" value="Genomic_DNA"/>
</dbReference>
<proteinExistence type="predicted"/>
<evidence type="ECO:0000313" key="1">
    <source>
        <dbReference type="EMBL" id="QJI02999.1"/>
    </source>
</evidence>
<sequence>MTEKLTPTMKAQLLGYCEDIKTMGGYWGNKEQFWARHEKIVKWIEEQEVKK</sequence>
<gene>
    <name evidence="1" type="ORF">TM448B03953_0008</name>
</gene>
<reference evidence="1" key="1">
    <citation type="submission" date="2020-03" db="EMBL/GenBank/DDBJ databases">
        <title>The deep terrestrial virosphere.</title>
        <authorList>
            <person name="Holmfeldt K."/>
            <person name="Nilsson E."/>
            <person name="Simone D."/>
            <person name="Lopez-Fernandez M."/>
            <person name="Wu X."/>
            <person name="de Brujin I."/>
            <person name="Lundin D."/>
            <person name="Andersson A."/>
            <person name="Bertilsson S."/>
            <person name="Dopson M."/>
        </authorList>
    </citation>
    <scope>NUCLEOTIDE SEQUENCE</scope>
    <source>
        <strain evidence="1">TM448B03953</strain>
    </source>
</reference>
<protein>
    <submittedName>
        <fullName evidence="1">Uncharacterized protein</fullName>
    </submittedName>
</protein>
<organism evidence="1">
    <name type="scientific">viral metagenome</name>
    <dbReference type="NCBI Taxonomy" id="1070528"/>
    <lineage>
        <taxon>unclassified sequences</taxon>
        <taxon>metagenomes</taxon>
        <taxon>organismal metagenomes</taxon>
    </lineage>
</organism>
<accession>A0A6M3XYH6</accession>
<name>A0A6M3XYH6_9ZZZZ</name>